<dbReference type="EMBL" id="AZFM01000001">
    <property type="protein sequence ID" value="KRL91563.1"/>
    <property type="molecule type" value="Genomic_DNA"/>
</dbReference>
<evidence type="ECO:0000256" key="4">
    <source>
        <dbReference type="ARBA" id="ARBA00022737"/>
    </source>
</evidence>
<dbReference type="Pfam" id="PF00746">
    <property type="entry name" value="Gram_pos_anchor"/>
    <property type="match status" value="1"/>
</dbReference>
<evidence type="ECO:0000256" key="2">
    <source>
        <dbReference type="ARBA" id="ARBA00022525"/>
    </source>
</evidence>
<keyword evidence="2" id="KW-0964">Secreted</keyword>
<proteinExistence type="predicted"/>
<protein>
    <submittedName>
        <fullName evidence="8">LPXTG-motif cell wall anchor domain protein</fullName>
    </submittedName>
</protein>
<evidence type="ECO:0000256" key="3">
    <source>
        <dbReference type="ARBA" id="ARBA00022729"/>
    </source>
</evidence>
<feature type="domain" description="Gram-positive cocci surface proteins LPxTG" evidence="7">
    <location>
        <begin position="1011"/>
        <end position="1048"/>
    </location>
</feature>
<keyword evidence="3" id="KW-0732">Signal</keyword>
<feature type="compositionally biased region" description="Polar residues" evidence="6">
    <location>
        <begin position="22"/>
        <end position="31"/>
    </location>
</feature>
<dbReference type="Proteomes" id="UP000051036">
    <property type="component" value="Unassembled WGS sequence"/>
</dbReference>
<keyword evidence="1" id="KW-0134">Cell wall</keyword>
<feature type="region of interest" description="Disordered" evidence="6">
    <location>
        <begin position="102"/>
        <end position="129"/>
    </location>
</feature>
<dbReference type="Pfam" id="PF17966">
    <property type="entry name" value="Muc_B2"/>
    <property type="match status" value="2"/>
</dbReference>
<evidence type="ECO:0000313" key="9">
    <source>
        <dbReference type="Proteomes" id="UP000051036"/>
    </source>
</evidence>
<name>A0A0R1UPA7_9LACO</name>
<feature type="compositionally biased region" description="Polar residues" evidence="6">
    <location>
        <begin position="49"/>
        <end position="63"/>
    </location>
</feature>
<dbReference type="Gene3D" id="2.60.40.4300">
    <property type="match status" value="2"/>
</dbReference>
<feature type="region of interest" description="Disordered" evidence="6">
    <location>
        <begin position="851"/>
        <end position="1019"/>
    </location>
</feature>
<gene>
    <name evidence="8" type="ORF">FC46_GL000112</name>
</gene>
<dbReference type="Pfam" id="PF17965">
    <property type="entry name" value="MucBP_2"/>
    <property type="match status" value="1"/>
</dbReference>
<feature type="region of interest" description="Disordered" evidence="6">
    <location>
        <begin position="78"/>
        <end position="97"/>
    </location>
</feature>
<evidence type="ECO:0000256" key="5">
    <source>
        <dbReference type="ARBA" id="ARBA00023088"/>
    </source>
</evidence>
<evidence type="ECO:0000259" key="7">
    <source>
        <dbReference type="PROSITE" id="PS50847"/>
    </source>
</evidence>
<feature type="compositionally biased region" description="Basic and acidic residues" evidence="6">
    <location>
        <begin position="102"/>
        <end position="119"/>
    </location>
</feature>
<keyword evidence="5" id="KW-0572">Peptidoglycan-anchor</keyword>
<comment type="caution">
    <text evidence="8">The sequence shown here is derived from an EMBL/GenBank/DDBJ whole genome shotgun (WGS) entry which is preliminary data.</text>
</comment>
<dbReference type="InterPro" id="IPR041558">
    <property type="entry name" value="MucBP_2"/>
</dbReference>
<evidence type="ECO:0000313" key="8">
    <source>
        <dbReference type="EMBL" id="KRL91563.1"/>
    </source>
</evidence>
<dbReference type="PROSITE" id="PS50847">
    <property type="entry name" value="GRAM_POS_ANCHORING"/>
    <property type="match status" value="1"/>
</dbReference>
<evidence type="ECO:0000256" key="6">
    <source>
        <dbReference type="SAM" id="MobiDB-lite"/>
    </source>
</evidence>
<dbReference type="Gene3D" id="3.10.20.470">
    <property type="match status" value="1"/>
</dbReference>
<dbReference type="InterPro" id="IPR009459">
    <property type="entry name" value="MucBP_dom"/>
</dbReference>
<dbReference type="STRING" id="1423763.FC46_GL000112"/>
<dbReference type="Gene3D" id="3.10.20.320">
    <property type="entry name" value="Putative peptidoglycan bound protein (lpxtg motif)"/>
    <property type="match status" value="1"/>
</dbReference>
<feature type="compositionally biased region" description="Polar residues" evidence="6">
    <location>
        <begin position="1000"/>
        <end position="1013"/>
    </location>
</feature>
<dbReference type="Pfam" id="PF06458">
    <property type="entry name" value="MucBP"/>
    <property type="match status" value="1"/>
</dbReference>
<dbReference type="AlphaFoldDB" id="A0A0R1UPA7"/>
<feature type="compositionally biased region" description="Basic and acidic residues" evidence="6">
    <location>
        <begin position="33"/>
        <end position="48"/>
    </location>
</feature>
<dbReference type="NCBIfam" id="TIGR01167">
    <property type="entry name" value="LPXTG_anchor"/>
    <property type="match status" value="1"/>
</dbReference>
<organism evidence="8 9">
    <name type="scientific">Lactobacillus kalixensis DSM 16043</name>
    <dbReference type="NCBI Taxonomy" id="1423763"/>
    <lineage>
        <taxon>Bacteria</taxon>
        <taxon>Bacillati</taxon>
        <taxon>Bacillota</taxon>
        <taxon>Bacilli</taxon>
        <taxon>Lactobacillales</taxon>
        <taxon>Lactobacillaceae</taxon>
        <taxon>Lactobacillus</taxon>
    </lineage>
</organism>
<keyword evidence="9" id="KW-1185">Reference proteome</keyword>
<sequence>MLLGTTLWLANSSNMAHADQADGNSDTTLVTNEVKDTETTSEQTDKTDQNQSTQSSEQVQTNGENAEAKAEVAKNVEVSATELPAQDNKISEDAVKVEDKTANTDLKKTEQESSDKSANAEKGSTQENTPVITNNKKVEETAKDDVNKTYNITITANNVASKDGKVKTSNSVWDYNFKDGVLSLKDVKDGTRIYSLGVAPTGYKLLNPEVLEQNFRMEGNTAYVNGKDANVTLKYAPISPILIKYVDEDSGEVLSSSSVGANTSSTASLEYQAGDEAAIGPSKFLAHAIDIPGYELVGDATFIDTYNNVQSLGNYNYQVVTFKYKKVMDNPNPKQEKGSGAQYGEYFGPQWSTIDPADAFNLTGAKGLTYEHDNGDVEAKVDALAKKYENQGYTYVGTFNYHYNTDYYNWNEAATSVNLVPNKDVTVKYVDQNGNELASEDILSGNPNNPDQTNNGINNKNHWYSAGEWEATPKTINGYTLRTTYGATKGKYTPYKYVVTFEYAKDTTGKVIYIDDTNNSTLKTDSLTGFVGDKIDYSTTSSIADYEKQGYVLVSDNFSADKTYQDNADENTFEVHFKHGVKPVTPETPTPEVPKTPDGKTVVNPTDLTKKVNLTVNYVNEDGTQFTGTVPANAKQTATFTGVAYVDTVTGQLVNAKQENGSWVIDESNTATPQITWTSDKTSFEGVTSPTEKGYHVTNVSDHADGTNVAAITGLTKDSGDINITVTYTKNGEEVVNKQNLPASQIVQYVDDQGNVLREEKKQTAEFTYSGDTKDTVTGEITKQGSWNETSHNFTAEEVPVIDGYVAVSGYTNNDGKYVAGGFVATNTGSNEERNKVFKVVYKKIGKIIPVGPDGKTPIPDAPTPSYHNDPTNPTAVVPNEPVPNVPGYKPSVPTVTPEKPTEDTPVVYTPDTPTPKPEEPTGPVDPVTPETPTNPTTPQTPQEPENVVPHPETPATPDTPDTPAPTPHASVDNTKKTKSTTVVPHATVAKNTEVPDSPVRTTNNPEENTLPQTGEDDTTKATVAGAAINLISLLGLSGYGKRKRRKN</sequence>
<feature type="region of interest" description="Disordered" evidence="6">
    <location>
        <begin position="17"/>
        <end position="69"/>
    </location>
</feature>
<evidence type="ECO:0000256" key="1">
    <source>
        <dbReference type="ARBA" id="ARBA00022512"/>
    </source>
</evidence>
<accession>A0A0R1UPA7</accession>
<feature type="compositionally biased region" description="Low complexity" evidence="6">
    <location>
        <begin position="922"/>
        <end position="960"/>
    </location>
</feature>
<dbReference type="InterPro" id="IPR019931">
    <property type="entry name" value="LPXTG_anchor"/>
</dbReference>
<dbReference type="PATRIC" id="fig|1423763.3.peg.111"/>
<dbReference type="InterPro" id="IPR041495">
    <property type="entry name" value="Mub_B2"/>
</dbReference>
<reference evidence="8 9" key="1">
    <citation type="journal article" date="2015" name="Genome Announc.">
        <title>Expanding the biotechnology potential of lactobacilli through comparative genomics of 213 strains and associated genera.</title>
        <authorList>
            <person name="Sun Z."/>
            <person name="Harris H.M."/>
            <person name="McCann A."/>
            <person name="Guo C."/>
            <person name="Argimon S."/>
            <person name="Zhang W."/>
            <person name="Yang X."/>
            <person name="Jeffery I.B."/>
            <person name="Cooney J.C."/>
            <person name="Kagawa T.F."/>
            <person name="Liu W."/>
            <person name="Song Y."/>
            <person name="Salvetti E."/>
            <person name="Wrobel A."/>
            <person name="Rasinkangas P."/>
            <person name="Parkhill J."/>
            <person name="Rea M.C."/>
            <person name="O'Sullivan O."/>
            <person name="Ritari J."/>
            <person name="Douillard F.P."/>
            <person name="Paul Ross R."/>
            <person name="Yang R."/>
            <person name="Briner A.E."/>
            <person name="Felis G.E."/>
            <person name="de Vos W.M."/>
            <person name="Barrangou R."/>
            <person name="Klaenhammer T.R."/>
            <person name="Caufield P.W."/>
            <person name="Cui Y."/>
            <person name="Zhang H."/>
            <person name="O'Toole P.W."/>
        </authorList>
    </citation>
    <scope>NUCLEOTIDE SEQUENCE [LARGE SCALE GENOMIC DNA]</scope>
    <source>
        <strain evidence="8 9">DSM 16043</strain>
    </source>
</reference>
<keyword evidence="4" id="KW-0677">Repeat</keyword>
<feature type="compositionally biased region" description="Low complexity" evidence="6">
    <location>
        <begin position="871"/>
        <end position="880"/>
    </location>
</feature>
<feature type="region of interest" description="Disordered" evidence="6">
    <location>
        <begin position="581"/>
        <end position="601"/>
    </location>
</feature>